<sequence>MDNMRDLPCTQKEIPFEAFNEESKTLDATTIDEKCKAEQYDNAQAEVVADEETELSCTQKEIPVEEFTEYDNAQTEVVADEETDLPGTQKLVFTIKVRPYVSCNGPETSHVVSKS</sequence>
<dbReference type="EMBL" id="CAWYQH010000090">
    <property type="protein sequence ID" value="CAK8682199.1"/>
    <property type="molecule type" value="Genomic_DNA"/>
</dbReference>
<evidence type="ECO:0000313" key="2">
    <source>
        <dbReference type="Proteomes" id="UP001642483"/>
    </source>
</evidence>
<accession>A0ABP0FUV1</accession>
<name>A0ABP0FUV1_CLALP</name>
<reference evidence="1 2" key="1">
    <citation type="submission" date="2024-02" db="EMBL/GenBank/DDBJ databases">
        <authorList>
            <person name="Daric V."/>
            <person name="Darras S."/>
        </authorList>
    </citation>
    <scope>NUCLEOTIDE SEQUENCE [LARGE SCALE GENOMIC DNA]</scope>
</reference>
<comment type="caution">
    <text evidence="1">The sequence shown here is derived from an EMBL/GenBank/DDBJ whole genome shotgun (WGS) entry which is preliminary data.</text>
</comment>
<evidence type="ECO:0000313" key="1">
    <source>
        <dbReference type="EMBL" id="CAK8682199.1"/>
    </source>
</evidence>
<organism evidence="1 2">
    <name type="scientific">Clavelina lepadiformis</name>
    <name type="common">Light-bulb sea squirt</name>
    <name type="synonym">Ascidia lepadiformis</name>
    <dbReference type="NCBI Taxonomy" id="159417"/>
    <lineage>
        <taxon>Eukaryota</taxon>
        <taxon>Metazoa</taxon>
        <taxon>Chordata</taxon>
        <taxon>Tunicata</taxon>
        <taxon>Ascidiacea</taxon>
        <taxon>Aplousobranchia</taxon>
        <taxon>Clavelinidae</taxon>
        <taxon>Clavelina</taxon>
    </lineage>
</organism>
<gene>
    <name evidence="1" type="ORF">CVLEPA_LOCUS12883</name>
</gene>
<protein>
    <submittedName>
        <fullName evidence="1">Uncharacterized protein</fullName>
    </submittedName>
</protein>
<keyword evidence="2" id="KW-1185">Reference proteome</keyword>
<dbReference type="Proteomes" id="UP001642483">
    <property type="component" value="Unassembled WGS sequence"/>
</dbReference>
<proteinExistence type="predicted"/>